<dbReference type="EMBL" id="PGCI01000117">
    <property type="protein sequence ID" value="PLW39248.1"/>
    <property type="molecule type" value="Genomic_DNA"/>
</dbReference>
<dbReference type="EMBL" id="PGCJ01000398">
    <property type="protein sequence ID" value="PLW29805.1"/>
    <property type="molecule type" value="Genomic_DNA"/>
</dbReference>
<dbReference type="Proteomes" id="UP000235392">
    <property type="component" value="Unassembled WGS sequence"/>
</dbReference>
<evidence type="ECO:0000313" key="3">
    <source>
        <dbReference type="Proteomes" id="UP000235388"/>
    </source>
</evidence>
<protein>
    <submittedName>
        <fullName evidence="2">Uncharacterized protein</fullName>
    </submittedName>
</protein>
<keyword evidence="3" id="KW-1185">Reference proteome</keyword>
<name>A0A2N5UNA8_9BASI</name>
<proteinExistence type="predicted"/>
<organism evidence="2 4">
    <name type="scientific">Puccinia coronata f. sp. avenae</name>
    <dbReference type="NCBI Taxonomy" id="200324"/>
    <lineage>
        <taxon>Eukaryota</taxon>
        <taxon>Fungi</taxon>
        <taxon>Dikarya</taxon>
        <taxon>Basidiomycota</taxon>
        <taxon>Pucciniomycotina</taxon>
        <taxon>Pucciniomycetes</taxon>
        <taxon>Pucciniales</taxon>
        <taxon>Pucciniaceae</taxon>
        <taxon>Puccinia</taxon>
    </lineage>
</organism>
<accession>A0A2N5UNA8</accession>
<comment type="caution">
    <text evidence="2">The sequence shown here is derived from an EMBL/GenBank/DDBJ whole genome shotgun (WGS) entry which is preliminary data.</text>
</comment>
<gene>
    <name evidence="1" type="ORF">PCANC_21032</name>
    <name evidence="2" type="ORF">PCASD_05354</name>
</gene>
<reference evidence="3 4" key="1">
    <citation type="submission" date="2017-11" db="EMBL/GenBank/DDBJ databases">
        <title>De novo assembly and phasing of dikaryotic genomes from two isolates of Puccinia coronata f. sp. avenae, the causal agent of oat crown rust.</title>
        <authorList>
            <person name="Miller M.E."/>
            <person name="Zhang Y."/>
            <person name="Omidvar V."/>
            <person name="Sperschneider J."/>
            <person name="Schwessinger B."/>
            <person name="Raley C."/>
            <person name="Palmer J.M."/>
            <person name="Garnica D."/>
            <person name="Upadhyaya N."/>
            <person name="Rathjen J."/>
            <person name="Taylor J.M."/>
            <person name="Park R.F."/>
            <person name="Dodds P.N."/>
            <person name="Hirsch C.D."/>
            <person name="Kianian S.F."/>
            <person name="Figueroa M."/>
        </authorList>
    </citation>
    <scope>NUCLEOTIDE SEQUENCE [LARGE SCALE GENOMIC DNA]</scope>
    <source>
        <strain evidence="1">12NC29</strain>
        <strain evidence="2">12SD80</strain>
    </source>
</reference>
<dbReference type="AlphaFoldDB" id="A0A2N5UNA8"/>
<dbReference type="Proteomes" id="UP000235388">
    <property type="component" value="Unassembled WGS sequence"/>
</dbReference>
<sequence>MKAFKARSIRDLSSRAKEAIGEFKSVIYGDDPEDLLSQFSHSHIQQRCPTLLSGRTVNLVQRRDQLAATANTSDGTVAIQANLLALLRVANKEDTDKDSKADCDIPVITPQKRKQGLIQLTQLPHACTSYQKPKVIEEVPIGNLHQAQKLSLISASSAIKKAS</sequence>
<evidence type="ECO:0000313" key="2">
    <source>
        <dbReference type="EMBL" id="PLW39248.1"/>
    </source>
</evidence>
<evidence type="ECO:0000313" key="1">
    <source>
        <dbReference type="EMBL" id="PLW29805.1"/>
    </source>
</evidence>
<evidence type="ECO:0000313" key="4">
    <source>
        <dbReference type="Proteomes" id="UP000235392"/>
    </source>
</evidence>